<proteinExistence type="predicted"/>
<evidence type="ECO:0000256" key="2">
    <source>
        <dbReference type="SAM" id="MobiDB-lite"/>
    </source>
</evidence>
<dbReference type="InParanoid" id="A0A1S4MYW3"/>
<dbReference type="SMART" id="SM00248">
    <property type="entry name" value="ANK"/>
    <property type="match status" value="6"/>
</dbReference>
<dbReference type="AlphaFoldDB" id="A0A1S4MYW3"/>
<keyword evidence="1" id="KW-0677">Repeat</keyword>
<feature type="compositionally biased region" description="Basic and acidic residues" evidence="2">
    <location>
        <begin position="513"/>
        <end position="528"/>
    </location>
</feature>
<reference evidence="3" key="1">
    <citation type="submission" date="2020-05" db="UniProtKB">
        <authorList>
            <consortium name="EnsemblMetazoa"/>
        </authorList>
    </citation>
    <scope>IDENTIFICATION</scope>
    <source>
        <strain evidence="3">USDA</strain>
    </source>
</reference>
<dbReference type="InterPro" id="IPR003409">
    <property type="entry name" value="MORN"/>
</dbReference>
<dbReference type="SMART" id="SM00698">
    <property type="entry name" value="MORN"/>
    <property type="match status" value="2"/>
</dbReference>
<feature type="compositionally biased region" description="Acidic residues" evidence="2">
    <location>
        <begin position="962"/>
        <end position="975"/>
    </location>
</feature>
<dbReference type="PROSITE" id="PS50088">
    <property type="entry name" value="ANK_REPEAT"/>
    <property type="match status" value="1"/>
</dbReference>
<dbReference type="Gene3D" id="1.25.40.20">
    <property type="entry name" value="Ankyrin repeat-containing domain"/>
    <property type="match status" value="2"/>
</dbReference>
<dbReference type="EMBL" id="AAZO01006526">
    <property type="status" value="NOT_ANNOTATED_CDS"/>
    <property type="molecule type" value="Genomic_DNA"/>
</dbReference>
<evidence type="ECO:0000313" key="3">
    <source>
        <dbReference type="EnsemblMetazoa" id="PHUM537380-PA"/>
    </source>
</evidence>
<evidence type="ECO:0000313" key="4">
    <source>
        <dbReference type="Proteomes" id="UP000009046"/>
    </source>
</evidence>
<dbReference type="PANTHER" id="PTHR15897:SF2">
    <property type="entry name" value="ANKYRIN REPEAT AND MYND DOMAIN-CONTAINING PROTEIN 1"/>
    <property type="match status" value="1"/>
</dbReference>
<feature type="compositionally biased region" description="Basic and acidic residues" evidence="2">
    <location>
        <begin position="998"/>
        <end position="1051"/>
    </location>
</feature>
<protein>
    <submittedName>
        <fullName evidence="3">Uncharacterized protein</fullName>
    </submittedName>
</protein>
<dbReference type="SUPFAM" id="SSF48403">
    <property type="entry name" value="Ankyrin repeat"/>
    <property type="match status" value="2"/>
</dbReference>
<evidence type="ECO:0000256" key="1">
    <source>
        <dbReference type="ARBA" id="ARBA00022737"/>
    </source>
</evidence>
<dbReference type="SUPFAM" id="SSF82185">
    <property type="entry name" value="Histone H3 K4-specific methyltransferase SET7/9 N-terminal domain"/>
    <property type="match status" value="1"/>
</dbReference>
<keyword evidence="4" id="KW-1185">Reference proteome</keyword>
<accession>A0A1S4MYW3</accession>
<dbReference type="InterPro" id="IPR053064">
    <property type="entry name" value="Ankyrin-MYND_domain-protein"/>
</dbReference>
<feature type="compositionally biased region" description="Basic and acidic residues" evidence="2">
    <location>
        <begin position="976"/>
        <end position="990"/>
    </location>
</feature>
<dbReference type="EnsemblMetazoa" id="PHUM537380-RA">
    <property type="protein sequence ID" value="PHUM537380-PA"/>
    <property type="gene ID" value="PHUM537380"/>
</dbReference>
<dbReference type="InterPro" id="IPR002110">
    <property type="entry name" value="Ankyrin_rpt"/>
</dbReference>
<feature type="region of interest" description="Disordered" evidence="2">
    <location>
        <begin position="605"/>
        <end position="626"/>
    </location>
</feature>
<dbReference type="PROSITE" id="PS50297">
    <property type="entry name" value="ANK_REP_REGION"/>
    <property type="match status" value="1"/>
</dbReference>
<feature type="region of interest" description="Disordered" evidence="2">
    <location>
        <begin position="513"/>
        <end position="540"/>
    </location>
</feature>
<sequence>MSVVHAQKLIVTNESNSCCRFECTSSKNEKCKQWKSKDQSYEGSFLGSIFHGSGTYKWSDSCVYEGYLYANVKEGYAVISFPDNGYFEGLFVKNLPFGPGVWTYSNGRQDVGFWKGKLLVRLSRPVDFIIPRLAPSLISKIKLLQYRQFSSFSEGEIVEKKEIFNINENETSFEICPPYSTLIYDPRSIFFDRPTFDARRFYECVGVTLKERDNINNGLSIINKSNCFLESQICDDNNFFFLNDDEKNISSEFNEDEMSTDTRIGILNYYTKYGNFDGLKNSLLQNNTFNFEYDDENTRNVENQEIHTNKQSSLKILSWNEGELCTDIAKQIYLNRKFEDKLNFKIIELLRGTRTSFRKTGEKERRCLQFLKLCSTGPSKDVRELLCSGLISEELMDSRGNNAMMFAAATDQHEIIDILADYGVDIDAFNDELLNPLTLCLLRRIAVSNNLSSWETVFLPPDSWKIKPETLKSKNSLIVNESIVSLDRIFGDGTSIMEEQLLNFTKNSLTDKKKSKESDISDKEENLDHLNSNGGFNVKNENSNHEEEVIEISSSVNFYAISGNFTTTKKLSSKPKTNKREEYLKSIEKPDANAQYFFAFRPEQDNSSVKEKKETTAVDKENYDEPKSDEKIDEKIIEKLENIDKTIEKLLQHGGDIELSEVPKPLIHLGIFTKDLNLVRLLLQFNANPNRRLLPQDGLLTPLHVLSLLPPDSDYTQIALLLLGKKANLELETSPDFTIREDELSFLNKYYGRTPLHLLCMRPDIEHGDLEGHVINLGVTLAREADKNHFYNGHSGLTLSMIWGNLRLAKAFLESKCFDPNQVLGEDLISPMFVLVSKDFQKRTDYENSIQMADMLLKAGADIDLVLTLADKTRGTCIDFGYKEIDKEKAKRKINGTDKLEKEESRDYLGDSAKVLEYLTGKLQKSRKNSQTGKNSNKKLKTNKGEDSNGKHIRKNRKMVEEESDDDDDDDDDNIDEKKKNKNLKTDKKSTNRNQNASEKKDNRKKVRIIDSGEKLVDGGKKKKEEKIKKNFKSKTNEKPQSRKSKNEAHNKNTNNKKNTNNTNNNNYIKSFLKSLYDSRGSRKEKDVESGKIEELSQTDSNSLSKNFQKAVLNSLFELFGGCRDIDDNIFLLPYVILRNGNFYYKFNEPKNSKSEQYSLI</sequence>
<organism evidence="3 4">
    <name type="scientific">Pediculus humanus subsp. corporis</name>
    <name type="common">Body louse</name>
    <dbReference type="NCBI Taxonomy" id="121224"/>
    <lineage>
        <taxon>Eukaryota</taxon>
        <taxon>Metazoa</taxon>
        <taxon>Ecdysozoa</taxon>
        <taxon>Arthropoda</taxon>
        <taxon>Hexapoda</taxon>
        <taxon>Insecta</taxon>
        <taxon>Pterygota</taxon>
        <taxon>Neoptera</taxon>
        <taxon>Paraneoptera</taxon>
        <taxon>Psocodea</taxon>
        <taxon>Troctomorpha</taxon>
        <taxon>Phthiraptera</taxon>
        <taxon>Anoplura</taxon>
        <taxon>Pediculidae</taxon>
        <taxon>Pediculus</taxon>
    </lineage>
</organism>
<dbReference type="Pfam" id="PF02493">
    <property type="entry name" value="MORN"/>
    <property type="match status" value="3"/>
</dbReference>
<dbReference type="InterPro" id="IPR036770">
    <property type="entry name" value="Ankyrin_rpt-contain_sf"/>
</dbReference>
<dbReference type="VEuPathDB" id="VectorBase:PHUM537380"/>
<name>A0A1S4MYW3_PEDHC</name>
<dbReference type="Proteomes" id="UP000009046">
    <property type="component" value="Unassembled WGS sequence"/>
</dbReference>
<feature type="region of interest" description="Disordered" evidence="2">
    <location>
        <begin position="922"/>
        <end position="1067"/>
    </location>
</feature>
<feature type="compositionally biased region" description="Low complexity" evidence="2">
    <location>
        <begin position="1052"/>
        <end position="1067"/>
    </location>
</feature>
<dbReference type="PANTHER" id="PTHR15897">
    <property type="entry name" value="ANKYRIN REPEAT AND MYND DOMAIN PROTEIN 1"/>
    <property type="match status" value="1"/>
</dbReference>